<evidence type="ECO:0000313" key="1">
    <source>
        <dbReference type="EMBL" id="GAB57897.1"/>
    </source>
</evidence>
<keyword evidence="2" id="KW-1185">Reference proteome</keyword>
<dbReference type="InterPro" id="IPR027417">
    <property type="entry name" value="P-loop_NTPase"/>
</dbReference>
<dbReference type="GO" id="GO:0006044">
    <property type="term" value="P:N-acetylglucosamine metabolic process"/>
    <property type="evidence" value="ECO:0007669"/>
    <property type="project" value="TreeGrafter"/>
</dbReference>
<dbReference type="Proteomes" id="UP000004374">
    <property type="component" value="Unassembled WGS sequence"/>
</dbReference>
<gene>
    <name evidence="1" type="ORF">RNAN_0867</name>
</gene>
<dbReference type="InterPro" id="IPR051135">
    <property type="entry name" value="Gal/GlcNAc/GalNAc_ST"/>
</dbReference>
<reference evidence="1 2" key="1">
    <citation type="journal article" date="2012" name="J. Bacteriol.">
        <title>Genome Sequence of the Protease-Producing Bacterium Rheinheimera nanhaiensis E407-8T, Isolated from Deep-Sea Sediment of the South China Sea.</title>
        <authorList>
            <person name="Zhang X.-Y."/>
            <person name="Zhang Y.-J."/>
            <person name="Qin Q.-L."/>
            <person name="Xie B.-B."/>
            <person name="Chen X.-L."/>
            <person name="Zhou B.-C."/>
            <person name="Zhang Y.-Z."/>
        </authorList>
    </citation>
    <scope>NUCLEOTIDE SEQUENCE [LARGE SCALE GENOMIC DNA]</scope>
    <source>
        <strain evidence="1 2">E407-8</strain>
    </source>
</reference>
<evidence type="ECO:0008006" key="3">
    <source>
        <dbReference type="Google" id="ProtNLM"/>
    </source>
</evidence>
<dbReference type="Gene3D" id="3.40.50.300">
    <property type="entry name" value="P-loop containing nucleotide triphosphate hydrolases"/>
    <property type="match status" value="1"/>
</dbReference>
<dbReference type="RefSeq" id="WP_008219092.1">
    <property type="nucleotide sequence ID" value="NZ_BAFK01000004.1"/>
</dbReference>
<dbReference type="STRING" id="562729.RNAN_0867"/>
<dbReference type="OrthoDB" id="1431437at2"/>
<dbReference type="AlphaFoldDB" id="I1DV19"/>
<dbReference type="PANTHER" id="PTHR10704">
    <property type="entry name" value="CARBOHYDRATE SULFOTRANSFERASE"/>
    <property type="match status" value="1"/>
</dbReference>
<dbReference type="GO" id="GO:0006790">
    <property type="term" value="P:sulfur compound metabolic process"/>
    <property type="evidence" value="ECO:0007669"/>
    <property type="project" value="TreeGrafter"/>
</dbReference>
<proteinExistence type="predicted"/>
<dbReference type="EMBL" id="BAFK01000004">
    <property type="protein sequence ID" value="GAB57897.1"/>
    <property type="molecule type" value="Genomic_DNA"/>
</dbReference>
<dbReference type="SUPFAM" id="SSF52540">
    <property type="entry name" value="P-loop containing nucleoside triphosphate hydrolases"/>
    <property type="match status" value="1"/>
</dbReference>
<accession>I1DV19</accession>
<organism evidence="1 2">
    <name type="scientific">Rheinheimera nanhaiensis E407-8</name>
    <dbReference type="NCBI Taxonomy" id="562729"/>
    <lineage>
        <taxon>Bacteria</taxon>
        <taxon>Pseudomonadati</taxon>
        <taxon>Pseudomonadota</taxon>
        <taxon>Gammaproteobacteria</taxon>
        <taxon>Chromatiales</taxon>
        <taxon>Chromatiaceae</taxon>
        <taxon>Rheinheimera</taxon>
    </lineage>
</organism>
<evidence type="ECO:0000313" key="2">
    <source>
        <dbReference type="Proteomes" id="UP000004374"/>
    </source>
</evidence>
<dbReference type="PANTHER" id="PTHR10704:SF44">
    <property type="entry name" value="LD35051P-RELATED"/>
    <property type="match status" value="1"/>
</dbReference>
<sequence length="321" mass="36300">MNQQKLILLFGMPRSGTTWLGKLFDAQRQTYYLHEPDSVDANMRIPLLLGCDDTAVSELAEQLPRWLNNKTEKVIASRPFFSKAYLNPVSWALFLASSYATKLAGRLGSRGLVKPVRLQAAAAPVLVWKSIESLGRMAAIRQLTDAYSIHILRHPCGHIASTLKGQDGGLFDGSIPIWQDWDLFDKLLQQSGEQRFTLDDIKAMSKEQRLAVRWGLINDFALAQNSTTQHNMVLVYEDLCKRPLEVFNTCLAFCQLPADEQCLAYLHSSTQGGEDSAYYSTTKDPLTSAYKWRKQLSAEVQQQIFAVVMQFNAGRYYQDDF</sequence>
<name>I1DV19_9GAMM</name>
<dbReference type="GO" id="GO:0001517">
    <property type="term" value="F:N-acetylglucosamine 6-O-sulfotransferase activity"/>
    <property type="evidence" value="ECO:0007669"/>
    <property type="project" value="TreeGrafter"/>
</dbReference>
<protein>
    <recommendedName>
        <fullName evidence="3">Sulfotransferase</fullName>
    </recommendedName>
</protein>
<comment type="caution">
    <text evidence="1">The sequence shown here is derived from an EMBL/GenBank/DDBJ whole genome shotgun (WGS) entry which is preliminary data.</text>
</comment>
<dbReference type="Pfam" id="PF13469">
    <property type="entry name" value="Sulfotransfer_3"/>
    <property type="match status" value="1"/>
</dbReference>